<keyword evidence="2" id="KW-0560">Oxidoreductase</keyword>
<dbReference type="EC" id="1.14.13.227" evidence="1"/>
<evidence type="ECO:0000256" key="4">
    <source>
        <dbReference type="ARBA" id="ARBA00048941"/>
    </source>
</evidence>
<dbReference type="Proteomes" id="UP001500630">
    <property type="component" value="Unassembled WGS sequence"/>
</dbReference>
<feature type="domain" description="YHS" evidence="5">
    <location>
        <begin position="424"/>
        <end position="451"/>
    </location>
</feature>
<accession>A0ABP6Z3H5</accession>
<comment type="caution">
    <text evidence="6">The sequence shown here is derived from an EMBL/GenBank/DDBJ whole genome shotgun (WGS) entry which is preliminary data.</text>
</comment>
<dbReference type="InterPro" id="IPR007029">
    <property type="entry name" value="YHS_dom"/>
</dbReference>
<dbReference type="InterPro" id="IPR003430">
    <property type="entry name" value="Phenol_Hydrox"/>
</dbReference>
<evidence type="ECO:0000259" key="5">
    <source>
        <dbReference type="Pfam" id="PF04945"/>
    </source>
</evidence>
<dbReference type="SUPFAM" id="SSF47240">
    <property type="entry name" value="Ferritin-like"/>
    <property type="match status" value="1"/>
</dbReference>
<dbReference type="Gene3D" id="1.10.620.20">
    <property type="entry name" value="Ribonucleotide Reductase, subunit A"/>
    <property type="match status" value="1"/>
</dbReference>
<dbReference type="Pfam" id="PF04945">
    <property type="entry name" value="YHS"/>
    <property type="match status" value="1"/>
</dbReference>
<comment type="catalytic activity">
    <reaction evidence="4">
        <text>propane + NADH + O2 + H(+) = propan-2-ol + NAD(+) + H2O</text>
        <dbReference type="Rhea" id="RHEA:49992"/>
        <dbReference type="ChEBI" id="CHEBI:15377"/>
        <dbReference type="ChEBI" id="CHEBI:15378"/>
        <dbReference type="ChEBI" id="CHEBI:15379"/>
        <dbReference type="ChEBI" id="CHEBI:17824"/>
        <dbReference type="ChEBI" id="CHEBI:32879"/>
        <dbReference type="ChEBI" id="CHEBI:57540"/>
        <dbReference type="ChEBI" id="CHEBI:57945"/>
        <dbReference type="EC" id="1.14.13.227"/>
    </reaction>
</comment>
<organism evidence="6 7">
    <name type="scientific">Nonomuraea rosea</name>
    <dbReference type="NCBI Taxonomy" id="638574"/>
    <lineage>
        <taxon>Bacteria</taxon>
        <taxon>Bacillati</taxon>
        <taxon>Actinomycetota</taxon>
        <taxon>Actinomycetes</taxon>
        <taxon>Streptosporangiales</taxon>
        <taxon>Streptosporangiaceae</taxon>
        <taxon>Nonomuraea</taxon>
    </lineage>
</organism>
<protein>
    <recommendedName>
        <fullName evidence="1">propane 2-monooxygenase</fullName>
        <ecNumber evidence="1">1.14.13.227</ecNumber>
    </recommendedName>
</protein>
<evidence type="ECO:0000313" key="6">
    <source>
        <dbReference type="EMBL" id="GAA3596109.1"/>
    </source>
</evidence>
<dbReference type="InterPro" id="IPR012348">
    <property type="entry name" value="RNR-like"/>
</dbReference>
<evidence type="ECO:0000256" key="3">
    <source>
        <dbReference type="ARBA" id="ARBA00023033"/>
    </source>
</evidence>
<keyword evidence="3" id="KW-0503">Monooxygenase</keyword>
<gene>
    <name evidence="6" type="ORF">GCM10022419_094230</name>
</gene>
<evidence type="ECO:0000256" key="2">
    <source>
        <dbReference type="ARBA" id="ARBA00023002"/>
    </source>
</evidence>
<name>A0ABP6Z3H5_9ACTN</name>
<evidence type="ECO:0000313" key="7">
    <source>
        <dbReference type="Proteomes" id="UP001500630"/>
    </source>
</evidence>
<evidence type="ECO:0000256" key="1">
    <source>
        <dbReference type="ARBA" id="ARBA00012710"/>
    </source>
</evidence>
<sequence length="507" mass="57903">MPRLSRSDWYDLARDTNWTFRYADEDAVFPEALSGSQRVSSEAWTHWDEPYKISYREYVHNQVTKDTTTYSLKNVVGRSKLFDQLDPGWKSVILAHYGAITMPEFLAAIGEARMARFGRSAAWRNTATFGALDEMRHGQIQAFFPYGLLDKEPRADWALKAYHTDNWVVLAVRHLFDDMFVANDAVSMALQLTFTFETGFTNLQFLGMAADAMDAGDLEFGALISSIQTDEARHSQQGEPTIKVLIDNGHKEWAQFLIDHMFWRSWRAFAVLTGLSMDYYTPLENRRLSFKEFIEDWVVKQFAEQFHDFGLDHPWYWEEFIRELTWYHHAIHLGVWTYRPTVWWNPDAGASAAERDWLEEKYPGWNDTFGRNWDVIQDNLRAGNVAATLPETLPIMCNLCQIPIVRPAGVKAGALDSPAPLRHTHNGRTYLFCSEPCKWIFTSRPERFAGHKSLIDRLLSGDITPPDLGGVLRYMGLSEAEQGRDATGYSWALGQDGTGPHTGSGAG</sequence>
<keyword evidence="7" id="KW-1185">Reference proteome</keyword>
<dbReference type="Pfam" id="PF02332">
    <property type="entry name" value="Phenol_Hydrox"/>
    <property type="match status" value="1"/>
</dbReference>
<proteinExistence type="predicted"/>
<dbReference type="InterPro" id="IPR009078">
    <property type="entry name" value="Ferritin-like_SF"/>
</dbReference>
<reference evidence="7" key="1">
    <citation type="journal article" date="2019" name="Int. J. Syst. Evol. Microbiol.">
        <title>The Global Catalogue of Microorganisms (GCM) 10K type strain sequencing project: providing services to taxonomists for standard genome sequencing and annotation.</title>
        <authorList>
            <consortium name="The Broad Institute Genomics Platform"/>
            <consortium name="The Broad Institute Genome Sequencing Center for Infectious Disease"/>
            <person name="Wu L."/>
            <person name="Ma J."/>
        </authorList>
    </citation>
    <scope>NUCLEOTIDE SEQUENCE [LARGE SCALE GENOMIC DNA]</scope>
    <source>
        <strain evidence="7">JCM 17326</strain>
    </source>
</reference>
<dbReference type="RefSeq" id="WP_345572522.1">
    <property type="nucleotide sequence ID" value="NZ_BAABDQ010000030.1"/>
</dbReference>
<dbReference type="EMBL" id="BAABDQ010000030">
    <property type="protein sequence ID" value="GAA3596109.1"/>
    <property type="molecule type" value="Genomic_DNA"/>
</dbReference>